<evidence type="ECO:0000256" key="1">
    <source>
        <dbReference type="ARBA" id="ARBA00022737"/>
    </source>
</evidence>
<evidence type="ECO:0000313" key="5">
    <source>
        <dbReference type="Proteomes" id="UP000019250"/>
    </source>
</evidence>
<dbReference type="STRING" id="1208583.COMX_09431"/>
<dbReference type="PANTHER" id="PTHR44858:SF1">
    <property type="entry name" value="UDP-N-ACETYLGLUCOSAMINE--PEPTIDE N-ACETYLGLUCOSAMINYLTRANSFERASE SPINDLY-RELATED"/>
    <property type="match status" value="1"/>
</dbReference>
<dbReference type="Pfam" id="PF13432">
    <property type="entry name" value="TPR_16"/>
    <property type="match status" value="2"/>
</dbReference>
<dbReference type="eggNOG" id="COG0457">
    <property type="taxonomic scope" value="Bacteria"/>
</dbReference>
<reference evidence="4 5" key="1">
    <citation type="journal article" date="2014" name="Genome Announc.">
        <title>Draft Genome Sequence of Commensalibacter papalotli MX01, a Symbiont Identified from the Guts of Overwintering Monarch Butterflies.</title>
        <authorList>
            <person name="Servin-Garciduenas L.E."/>
            <person name="Sanchez-Quinto A."/>
            <person name="Martinez-Romero E."/>
        </authorList>
    </citation>
    <scope>NUCLEOTIDE SEQUENCE [LARGE SCALE GENOMIC DNA]</scope>
    <source>
        <strain evidence="5">MX-MONARCH01</strain>
    </source>
</reference>
<sequence length="602" mass="67561">MLGLKIQLIEKMYIMQCQRFLCTIFLSISVLIEIPLASKALAIAQDPEPILPFEHKKGGYGDFLAAVFAARTDDSDMAARLYNNVLSLRPTDSDLRRITFYHSVLAGNDIAIGLAKTQRDPIADLIRANDAIIKGQWQEAYRDVSRPPIDVFSQITYPLLQAWCLYGEGKKDQALAVLTKNSQGKPLSALYALHAGIMYSLSKDEEKAGQYFAIADKNFPGEDLLLTQTYGNWLVRHHRAGKAEAMVSALVKNLPFLQISTQDLENNLQKFPVQNAKQVIAQVYLAMASILQQDLASQPPDISIDQKLANKIALHTQQIFLRLALKLNPELSSAKMMLSGILAQEKHFNAAKDVLLPISPNDPLKTVIQLRVARLNALLDHNQEAEQEVKALVKAYPLSADIRQALGDLYFDRKQYKEAAETYSKVLELTSLMNSNIWPVFFARAVCYEKLGEWDKAEKDLKQALVFAPNEPMLLNYLGYSWVLKDRNLKEAQEILQKAVDIAPDEGAIRDSLGWAMIVNGQLEDGVKQLELAAETIPQDPELNYHLGVAYWKTGRHQEAINQWNVALNCQPTPEEKVLILKALQDVKENKDISINTNQKAN</sequence>
<keyword evidence="1" id="KW-0677">Repeat</keyword>
<dbReference type="SMART" id="SM00028">
    <property type="entry name" value="TPR"/>
    <property type="match status" value="4"/>
</dbReference>
<organism evidence="4 5">
    <name type="scientific">Commensalibacter papalotli</name>
    <name type="common">ex Servin-Garciduenas et al. 2014</name>
    <dbReference type="NCBI Taxonomy" id="1208583"/>
    <lineage>
        <taxon>Bacteria</taxon>
        <taxon>Pseudomonadati</taxon>
        <taxon>Pseudomonadota</taxon>
        <taxon>Alphaproteobacteria</taxon>
        <taxon>Acetobacterales</taxon>
        <taxon>Acetobacteraceae</taxon>
    </lineage>
</organism>
<dbReference type="InterPro" id="IPR011990">
    <property type="entry name" value="TPR-like_helical_dom_sf"/>
</dbReference>
<feature type="repeat" description="TPR" evidence="3">
    <location>
        <begin position="438"/>
        <end position="471"/>
    </location>
</feature>
<dbReference type="Pfam" id="PF07719">
    <property type="entry name" value="TPR_2"/>
    <property type="match status" value="1"/>
</dbReference>
<feature type="repeat" description="TPR" evidence="3">
    <location>
        <begin position="400"/>
        <end position="433"/>
    </location>
</feature>
<name>W7DS12_9PROT</name>
<dbReference type="PROSITE" id="PS50005">
    <property type="entry name" value="TPR"/>
    <property type="match status" value="3"/>
</dbReference>
<gene>
    <name evidence="4" type="ORF">COMX_09431</name>
</gene>
<dbReference type="EMBL" id="ATSX01000003">
    <property type="protein sequence ID" value="EUK17670.1"/>
    <property type="molecule type" value="Genomic_DNA"/>
</dbReference>
<evidence type="ECO:0000256" key="3">
    <source>
        <dbReference type="PROSITE-ProRule" id="PRU00339"/>
    </source>
</evidence>
<dbReference type="Gene3D" id="1.25.40.10">
    <property type="entry name" value="Tetratricopeptide repeat domain"/>
    <property type="match status" value="3"/>
</dbReference>
<dbReference type="PANTHER" id="PTHR44858">
    <property type="entry name" value="TETRATRICOPEPTIDE REPEAT PROTEIN 6"/>
    <property type="match status" value="1"/>
</dbReference>
<keyword evidence="5" id="KW-1185">Reference proteome</keyword>
<dbReference type="InterPro" id="IPR050498">
    <property type="entry name" value="Ycf3"/>
</dbReference>
<proteinExistence type="predicted"/>
<protein>
    <submittedName>
        <fullName evidence="4">Uncharacterized protein</fullName>
    </submittedName>
</protein>
<feature type="repeat" description="TPR" evidence="3">
    <location>
        <begin position="541"/>
        <end position="574"/>
    </location>
</feature>
<evidence type="ECO:0000256" key="2">
    <source>
        <dbReference type="ARBA" id="ARBA00022803"/>
    </source>
</evidence>
<keyword evidence="2 3" id="KW-0802">TPR repeat</keyword>
<accession>W7DS12</accession>
<dbReference type="InterPro" id="IPR019734">
    <property type="entry name" value="TPR_rpt"/>
</dbReference>
<dbReference type="InterPro" id="IPR013105">
    <property type="entry name" value="TPR_2"/>
</dbReference>
<dbReference type="AlphaFoldDB" id="W7DS12"/>
<dbReference type="Proteomes" id="UP000019250">
    <property type="component" value="Unassembled WGS sequence"/>
</dbReference>
<comment type="caution">
    <text evidence="4">The sequence shown here is derived from an EMBL/GenBank/DDBJ whole genome shotgun (WGS) entry which is preliminary data.</text>
</comment>
<evidence type="ECO:0000313" key="4">
    <source>
        <dbReference type="EMBL" id="EUK17670.1"/>
    </source>
</evidence>
<dbReference type="SUPFAM" id="SSF48452">
    <property type="entry name" value="TPR-like"/>
    <property type="match status" value="3"/>
</dbReference>